<proteinExistence type="predicted"/>
<feature type="domain" description="Sulfatase N-terminal" evidence="1">
    <location>
        <begin position="292"/>
        <end position="498"/>
    </location>
</feature>
<dbReference type="PANTHER" id="PTHR43751:SF3">
    <property type="entry name" value="SULFATASE N-TERMINAL DOMAIN-CONTAINING PROTEIN"/>
    <property type="match status" value="1"/>
</dbReference>
<gene>
    <name evidence="2" type="ORF">BP5796_01146</name>
</gene>
<dbReference type="PANTHER" id="PTHR43751">
    <property type="entry name" value="SULFATASE"/>
    <property type="match status" value="1"/>
</dbReference>
<evidence type="ECO:0000313" key="2">
    <source>
        <dbReference type="EMBL" id="RDW91752.1"/>
    </source>
</evidence>
<reference evidence="2 3" key="1">
    <citation type="journal article" date="2018" name="IMA Fungus">
        <title>IMA Genome-F 9: Draft genome sequence of Annulohypoxylon stygium, Aspergillus mulundensis, Berkeleyomyces basicola (syn. Thielaviopsis basicola), Ceratocystis smalleyi, two Cercospora beticola strains, Coleophoma cylindrospora, Fusarium fracticaudum, Phialophora cf. hyalina, and Morchella septimelata.</title>
        <authorList>
            <person name="Wingfield B.D."/>
            <person name="Bills G.F."/>
            <person name="Dong Y."/>
            <person name="Huang W."/>
            <person name="Nel W.J."/>
            <person name="Swalarsk-Parry B.S."/>
            <person name="Vaghefi N."/>
            <person name="Wilken P.M."/>
            <person name="An Z."/>
            <person name="de Beer Z.W."/>
            <person name="De Vos L."/>
            <person name="Chen L."/>
            <person name="Duong T.A."/>
            <person name="Gao Y."/>
            <person name="Hammerbacher A."/>
            <person name="Kikkert J.R."/>
            <person name="Li Y."/>
            <person name="Li H."/>
            <person name="Li K."/>
            <person name="Li Q."/>
            <person name="Liu X."/>
            <person name="Ma X."/>
            <person name="Naidoo K."/>
            <person name="Pethybridge S.J."/>
            <person name="Sun J."/>
            <person name="Steenkamp E.T."/>
            <person name="van der Nest M.A."/>
            <person name="van Wyk S."/>
            <person name="Wingfield M.J."/>
            <person name="Xiong C."/>
            <person name="Yue Q."/>
            <person name="Zhang X."/>
        </authorList>
    </citation>
    <scope>NUCLEOTIDE SEQUENCE [LARGE SCALE GENOMIC DNA]</scope>
    <source>
        <strain evidence="2 3">BP5796</strain>
    </source>
</reference>
<dbReference type="SUPFAM" id="SSF53649">
    <property type="entry name" value="Alkaline phosphatase-like"/>
    <property type="match status" value="1"/>
</dbReference>
<dbReference type="OrthoDB" id="103349at2759"/>
<comment type="caution">
    <text evidence="2">The sequence shown here is derived from an EMBL/GenBank/DDBJ whole genome shotgun (WGS) entry which is preliminary data.</text>
</comment>
<dbReference type="Pfam" id="PF00884">
    <property type="entry name" value="Sulfatase"/>
    <property type="match status" value="1"/>
</dbReference>
<dbReference type="EMBL" id="PDLN01000002">
    <property type="protein sequence ID" value="RDW91752.1"/>
    <property type="molecule type" value="Genomic_DNA"/>
</dbReference>
<protein>
    <recommendedName>
        <fullName evidence="1">Sulfatase N-terminal domain-containing protein</fullName>
    </recommendedName>
</protein>
<dbReference type="Gene3D" id="3.40.720.10">
    <property type="entry name" value="Alkaline Phosphatase, subunit A"/>
    <property type="match status" value="1"/>
</dbReference>
<evidence type="ECO:0000313" key="3">
    <source>
        <dbReference type="Proteomes" id="UP000256328"/>
    </source>
</evidence>
<dbReference type="Proteomes" id="UP000256328">
    <property type="component" value="Unassembled WGS sequence"/>
</dbReference>
<dbReference type="InterPro" id="IPR017850">
    <property type="entry name" value="Alkaline_phosphatase_core_sf"/>
</dbReference>
<accession>A0A3D8SZL1</accession>
<dbReference type="InterPro" id="IPR052701">
    <property type="entry name" value="GAG_Ulvan_Degrading_Sulfatases"/>
</dbReference>
<dbReference type="InterPro" id="IPR000917">
    <property type="entry name" value="Sulfatase_N"/>
</dbReference>
<sequence length="650" mass="74264">MLAFHLNRTDIPSKHMLGSLPFTLIKNSHHTEGEFCIADNHLYRRPFPLFDLVRERKGEDTEEISSNWAPWEFKSGIRKPLESVDWLPKEPIEGFQRWYEPNEVSDSIHYNPRYDPLRISNSQWPILDTLDQAFQQSTVPIKNVLMITLESTRKDVFPMTKWSHLHDTILSTHESSARDEIIDLLANISHISELITGESSGFERHSIPTGTWRDLPSAFGGINVQGAITSATYTLKNLLASHCGVGPLPVDFGQEATHEVYQPCLPHVLGLLNTQKNSPNNQGAKDFRSQIWDTAYVQSVSDKFDSQWKITEKMGFSKVVNRDLLRDPKSKFYPPTEPDSNYFGYPETQVKPYIRDIIETARDNDRRFFISHLTSTTHHDWSLPAAFGLKSHYMGHLGWQDHEDINSYLNTIKYADGWLGEIMDLLEETGVMNETLVVVTGDHGFAFREDDASYSNYNGAHITNFRIPLVFYHPKLPRLNVKMEVTSQSILPTILDLLVSSNSLDALDGTTVSHLLGEYEGQSLVREYQTLHRGRQAWHIALLAPGGTFIAISSAAHSWRLIMPLCHTSMFRFTDLKDNENEEAKLENWSLDKLLAAVSVVHGSEAAQWLMEAKAVGTWWFWETRRLWKFGGDTRYNHPGWNGTIDISHD</sequence>
<keyword evidence="3" id="KW-1185">Reference proteome</keyword>
<evidence type="ECO:0000259" key="1">
    <source>
        <dbReference type="Pfam" id="PF00884"/>
    </source>
</evidence>
<name>A0A3D8SZL1_9HELO</name>
<dbReference type="AlphaFoldDB" id="A0A3D8SZL1"/>
<organism evidence="2 3">
    <name type="scientific">Coleophoma crateriformis</name>
    <dbReference type="NCBI Taxonomy" id="565419"/>
    <lineage>
        <taxon>Eukaryota</taxon>
        <taxon>Fungi</taxon>
        <taxon>Dikarya</taxon>
        <taxon>Ascomycota</taxon>
        <taxon>Pezizomycotina</taxon>
        <taxon>Leotiomycetes</taxon>
        <taxon>Helotiales</taxon>
        <taxon>Dermateaceae</taxon>
        <taxon>Coleophoma</taxon>
    </lineage>
</organism>